<dbReference type="Proteomes" id="UP000288641">
    <property type="component" value="Segment"/>
</dbReference>
<organism evidence="2 3">
    <name type="scientific">Pantoea phage vB_PagS_AAS23</name>
    <dbReference type="NCBI Taxonomy" id="2499073"/>
    <lineage>
        <taxon>Viruses</taxon>
        <taxon>Duplodnaviria</taxon>
        <taxon>Heunggongvirae</taxon>
        <taxon>Uroviricota</taxon>
        <taxon>Caudoviricetes</taxon>
        <taxon>Drexlerviridae</taxon>
        <taxon>Sauletekiovirus</taxon>
        <taxon>Sauletekiovirus AAS23</taxon>
    </lineage>
</organism>
<reference evidence="2 3" key="1">
    <citation type="submission" date="2018-10" db="EMBL/GenBank/DDBJ databases">
        <title>Complete genome sequence of Pantoea phage vB_PagS_AAS23.</title>
        <authorList>
            <person name="Truncaite L."/>
            <person name="Simoliuniene M."/>
            <person name="Kazlauskas D."/>
            <person name="Meskys R."/>
            <person name="Simoliunas E."/>
        </authorList>
    </citation>
    <scope>NUCLEOTIDE SEQUENCE [LARGE SCALE GENOMIC DNA]</scope>
    <source>
        <strain evidence="2">AAS23</strain>
    </source>
</reference>
<evidence type="ECO:0000313" key="2">
    <source>
        <dbReference type="EMBL" id="AZS06352.1"/>
    </source>
</evidence>
<evidence type="ECO:0000259" key="1">
    <source>
        <dbReference type="Pfam" id="PF25109"/>
    </source>
</evidence>
<dbReference type="InterPro" id="IPR023214">
    <property type="entry name" value="HAD_sf"/>
</dbReference>
<proteinExistence type="predicted"/>
<protein>
    <submittedName>
        <fullName evidence="2">3'-phosphatase, 5'-polynucleotide kinase</fullName>
    </submittedName>
</protein>
<evidence type="ECO:0000313" key="3">
    <source>
        <dbReference type="Proteomes" id="UP000288641"/>
    </source>
</evidence>
<sequence length="175" mass="20122">MQHIFDEIEQMNLPRVVIFDYDGTLSCGKHRLHALPTTDLHLTESWVEFNGMCVGDAPLRDNIDVMNAMYDAGLYVIVLTGRSDIVRKESIQWLKDNGARYHMLHMRKQTDNRKDTVIKEEFLRDKIGLKNIVAAWDDSPSVISHFRSLGITTYQVVDYGDVDRSDLKSHGVEKL</sequence>
<dbReference type="EMBL" id="MK095606">
    <property type="protein sequence ID" value="AZS06352.1"/>
    <property type="molecule type" value="Genomic_DNA"/>
</dbReference>
<keyword evidence="2" id="KW-0808">Transferase</keyword>
<dbReference type="Pfam" id="PF25109">
    <property type="entry name" value="HAD_PNKP"/>
    <property type="match status" value="1"/>
</dbReference>
<dbReference type="InterPro" id="IPR036412">
    <property type="entry name" value="HAD-like_sf"/>
</dbReference>
<dbReference type="GO" id="GO:0016301">
    <property type="term" value="F:kinase activity"/>
    <property type="evidence" value="ECO:0007669"/>
    <property type="project" value="UniProtKB-KW"/>
</dbReference>
<accession>A0A3S9U7R8</accession>
<dbReference type="SUPFAM" id="SSF56784">
    <property type="entry name" value="HAD-like"/>
    <property type="match status" value="1"/>
</dbReference>
<gene>
    <name evidence="2" type="ORF">AAS23_gp39</name>
</gene>
<name>A0A3S9U7R8_9CAUD</name>
<feature type="domain" description="Polynucleotide kinase PNKP phosphatase" evidence="1">
    <location>
        <begin position="14"/>
        <end position="160"/>
    </location>
</feature>
<keyword evidence="3" id="KW-1185">Reference proteome</keyword>
<dbReference type="Gene3D" id="3.40.50.1000">
    <property type="entry name" value="HAD superfamily/HAD-like"/>
    <property type="match status" value="1"/>
</dbReference>
<dbReference type="InterPro" id="IPR056782">
    <property type="entry name" value="HAD_PNKP"/>
</dbReference>
<keyword evidence="2" id="KW-0418">Kinase</keyword>